<evidence type="ECO:0000259" key="1">
    <source>
        <dbReference type="PROSITE" id="PS51819"/>
    </source>
</evidence>
<dbReference type="AlphaFoldDB" id="A0A411X1B3"/>
<dbReference type="Pfam" id="PF18029">
    <property type="entry name" value="Glyoxalase_6"/>
    <property type="match status" value="1"/>
</dbReference>
<dbReference type="SUPFAM" id="SSF54593">
    <property type="entry name" value="Glyoxalase/Bleomycin resistance protein/Dihydroxybiphenyl dioxygenase"/>
    <property type="match status" value="1"/>
</dbReference>
<dbReference type="EMBL" id="BMWV01000011">
    <property type="protein sequence ID" value="GGY56007.1"/>
    <property type="molecule type" value="Genomic_DNA"/>
</dbReference>
<dbReference type="Proteomes" id="UP000292307">
    <property type="component" value="Chromosome"/>
</dbReference>
<evidence type="ECO:0000313" key="3">
    <source>
        <dbReference type="EMBL" id="QBI02751.1"/>
    </source>
</evidence>
<name>A0A411X1B3_9BURK</name>
<reference evidence="2" key="3">
    <citation type="submission" date="2022-12" db="EMBL/GenBank/DDBJ databases">
        <authorList>
            <person name="Sun Q."/>
            <person name="Kim S."/>
        </authorList>
    </citation>
    <scope>NUCLEOTIDE SEQUENCE</scope>
    <source>
        <strain evidence="2">KCTC 12343</strain>
    </source>
</reference>
<accession>A0A411X1B3</accession>
<evidence type="ECO:0000313" key="5">
    <source>
        <dbReference type="Proteomes" id="UP000628442"/>
    </source>
</evidence>
<gene>
    <name evidence="3" type="ORF">EYF70_19280</name>
    <name evidence="2" type="ORF">GCM10007387_43050</name>
</gene>
<sequence>MKAQKIYTALLTADLAAAERWYTKLLGRKADHRPMVTLVQWELFDDAGLMLSSSGEIAGKGLLFLYVDDLAAERQRLQGLGLALGEDIPGDYSTLAQLRDPDGNVVTLATPPVRPFPAA</sequence>
<protein>
    <submittedName>
        <fullName evidence="3">VOC family protein</fullName>
    </submittedName>
</protein>
<dbReference type="RefSeq" id="WP_131146862.1">
    <property type="nucleotide sequence ID" value="NZ_BMWV01000011.1"/>
</dbReference>
<proteinExistence type="predicted"/>
<reference evidence="3 4" key="2">
    <citation type="submission" date="2019-02" db="EMBL/GenBank/DDBJ databases">
        <title>Draft Genome Sequences of Six Type Strains of the Genus Massilia.</title>
        <authorList>
            <person name="Miess H."/>
            <person name="Frediansyhah A."/>
            <person name="Gross H."/>
        </authorList>
    </citation>
    <scope>NUCLEOTIDE SEQUENCE [LARGE SCALE GENOMIC DNA]</scope>
    <source>
        <strain evidence="3 4">DSM 17472</strain>
    </source>
</reference>
<dbReference type="OrthoDB" id="9797663at2"/>
<dbReference type="Proteomes" id="UP000628442">
    <property type="component" value="Unassembled WGS sequence"/>
</dbReference>
<dbReference type="InterPro" id="IPR029068">
    <property type="entry name" value="Glyas_Bleomycin-R_OHBP_Dase"/>
</dbReference>
<reference evidence="2" key="1">
    <citation type="journal article" date="2014" name="Int. J. Syst. Evol. Microbiol.">
        <title>Complete genome sequence of Corynebacterium casei LMG S-19264T (=DSM 44701T), isolated from a smear-ripened cheese.</title>
        <authorList>
            <consortium name="US DOE Joint Genome Institute (JGI-PGF)"/>
            <person name="Walter F."/>
            <person name="Albersmeier A."/>
            <person name="Kalinowski J."/>
            <person name="Ruckert C."/>
        </authorList>
    </citation>
    <scope>NUCLEOTIDE SEQUENCE</scope>
    <source>
        <strain evidence="2">KCTC 12343</strain>
    </source>
</reference>
<dbReference type="PROSITE" id="PS51819">
    <property type="entry name" value="VOC"/>
    <property type="match status" value="1"/>
</dbReference>
<organism evidence="2 5">
    <name type="scientific">Pseudoduganella albidiflava</name>
    <dbReference type="NCBI Taxonomy" id="321983"/>
    <lineage>
        <taxon>Bacteria</taxon>
        <taxon>Pseudomonadati</taxon>
        <taxon>Pseudomonadota</taxon>
        <taxon>Betaproteobacteria</taxon>
        <taxon>Burkholderiales</taxon>
        <taxon>Oxalobacteraceae</taxon>
        <taxon>Telluria group</taxon>
        <taxon>Pseudoduganella</taxon>
    </lineage>
</organism>
<evidence type="ECO:0000313" key="2">
    <source>
        <dbReference type="EMBL" id="GGY56007.1"/>
    </source>
</evidence>
<dbReference type="Gene3D" id="3.10.180.10">
    <property type="entry name" value="2,3-Dihydroxybiphenyl 1,2-Dioxygenase, domain 1"/>
    <property type="match status" value="1"/>
</dbReference>
<dbReference type="InterPro" id="IPR041581">
    <property type="entry name" value="Glyoxalase_6"/>
</dbReference>
<dbReference type="InterPro" id="IPR037523">
    <property type="entry name" value="VOC_core"/>
</dbReference>
<keyword evidence="4" id="KW-1185">Reference proteome</keyword>
<evidence type="ECO:0000313" key="4">
    <source>
        <dbReference type="Proteomes" id="UP000292307"/>
    </source>
</evidence>
<dbReference type="EMBL" id="CP036401">
    <property type="protein sequence ID" value="QBI02751.1"/>
    <property type="molecule type" value="Genomic_DNA"/>
</dbReference>
<feature type="domain" description="VOC" evidence="1">
    <location>
        <begin position="4"/>
        <end position="111"/>
    </location>
</feature>